<evidence type="ECO:0000313" key="10">
    <source>
        <dbReference type="Proteomes" id="UP000003704"/>
    </source>
</evidence>
<dbReference type="SUPFAM" id="SSF55785">
    <property type="entry name" value="PYP-like sensor domain (PAS domain)"/>
    <property type="match status" value="2"/>
</dbReference>
<dbReference type="PROSITE" id="PS50109">
    <property type="entry name" value="HIS_KIN"/>
    <property type="match status" value="1"/>
</dbReference>
<dbReference type="EC" id="2.7.13.3" evidence="2"/>
<organism evidence="9 10">
    <name type="scientific">Hydrocarboniphaga effusa AP103</name>
    <dbReference type="NCBI Taxonomy" id="1172194"/>
    <lineage>
        <taxon>Bacteria</taxon>
        <taxon>Pseudomonadati</taxon>
        <taxon>Pseudomonadota</taxon>
        <taxon>Gammaproteobacteria</taxon>
        <taxon>Nevskiales</taxon>
        <taxon>Nevskiaceae</taxon>
        <taxon>Hydrocarboniphaga</taxon>
    </lineage>
</organism>
<evidence type="ECO:0000256" key="1">
    <source>
        <dbReference type="ARBA" id="ARBA00000085"/>
    </source>
</evidence>
<dbReference type="InterPro" id="IPR011006">
    <property type="entry name" value="CheY-like_superfamily"/>
</dbReference>
<dbReference type="PROSITE" id="PS50110">
    <property type="entry name" value="RESPONSE_REGULATORY"/>
    <property type="match status" value="1"/>
</dbReference>
<dbReference type="PATRIC" id="fig|1172194.4.peg.4249"/>
<feature type="domain" description="PAS" evidence="7">
    <location>
        <begin position="122"/>
        <end position="177"/>
    </location>
</feature>
<dbReference type="InterPro" id="IPR001789">
    <property type="entry name" value="Sig_transdc_resp-reg_receiver"/>
</dbReference>
<name>I8T2S3_9GAMM</name>
<dbReference type="SUPFAM" id="SSF55874">
    <property type="entry name" value="ATPase domain of HSP90 chaperone/DNA topoisomerase II/histidine kinase"/>
    <property type="match status" value="1"/>
</dbReference>
<dbReference type="SMART" id="SM00388">
    <property type="entry name" value="HisKA"/>
    <property type="match status" value="1"/>
</dbReference>
<sequence>MVDTLGDYAMFMLDAEGYVRSWNAGARRLKLFAPEDIIGRHFSTFYTEDDIARNWPAQELRYAIKLGRFEDEGWRVRKNGSRFWANIIITKLVDENGRHIGFSKITRDLTERRQQEEALRQSEERFRLLVDGVSDYAIFMLNTHGTIVSWNAGAEKNTGYTAAEIIGHHFSIFYPPDVIASGWPEDELRFALRDGRFEDEGWRLRKDGTRFWASVIITALYNQQGQHRGYAKVTRDLTERKRISALEDESRRITSFLAMLGHELRNPLAPIANAMTILQLPNVQADSIRLASEIIERQVRQMTRLVDDLLDVGRITSGKVHLEFEAVDLRGVLMEAHEAVEPMITAKRHVMHLEFDDSEVWVRGDRARLIQIVSNLLNNAAKFTQPGGRLELILKRLGSNARIVVRDNGPGIRAKVLPHVFGLFVQGEQEASRSLGGLGLGLSLVQQLVIMHGGDVEVRSDPPISPGTEFVVQLPLIASPATNVLRSTAPRSAGHRYVLVVDDNLDASLTLQLLLQSMGYRTAVAHDGPSALQIAKDSEPDAILLDIGLPGLDGLQVAERVTLEMARPPLMFAVSGYGQQSDREASIAAGFQEHLTKPLDIGKLVQLLEEAFKRRDANRT</sequence>
<dbReference type="CDD" id="cd00075">
    <property type="entry name" value="HATPase"/>
    <property type="match status" value="1"/>
</dbReference>
<dbReference type="PROSITE" id="PS50113">
    <property type="entry name" value="PAC"/>
    <property type="match status" value="2"/>
</dbReference>
<dbReference type="EMBL" id="AKGD01000004">
    <property type="protein sequence ID" value="EIT67948.1"/>
    <property type="molecule type" value="Genomic_DNA"/>
</dbReference>
<accession>I8T2S3</accession>
<keyword evidence="3 4" id="KW-0597">Phosphoprotein</keyword>
<evidence type="ECO:0000256" key="4">
    <source>
        <dbReference type="PROSITE-ProRule" id="PRU00169"/>
    </source>
</evidence>
<keyword evidence="10" id="KW-1185">Reference proteome</keyword>
<keyword evidence="9" id="KW-0808">Transferase</keyword>
<feature type="domain" description="PAS" evidence="7">
    <location>
        <begin position="1"/>
        <end position="67"/>
    </location>
</feature>
<dbReference type="PANTHER" id="PTHR43547:SF2">
    <property type="entry name" value="HYBRID SIGNAL TRANSDUCTION HISTIDINE KINASE C"/>
    <property type="match status" value="1"/>
</dbReference>
<feature type="domain" description="PAC" evidence="8">
    <location>
        <begin position="197"/>
        <end position="249"/>
    </location>
</feature>
<dbReference type="SMART" id="SM00448">
    <property type="entry name" value="REC"/>
    <property type="match status" value="1"/>
</dbReference>
<dbReference type="Gene3D" id="1.10.287.130">
    <property type="match status" value="1"/>
</dbReference>
<evidence type="ECO:0000256" key="3">
    <source>
        <dbReference type="ARBA" id="ARBA00022553"/>
    </source>
</evidence>
<evidence type="ECO:0000259" key="8">
    <source>
        <dbReference type="PROSITE" id="PS50113"/>
    </source>
</evidence>
<dbReference type="CDD" id="cd00082">
    <property type="entry name" value="HisKA"/>
    <property type="match status" value="1"/>
</dbReference>
<dbReference type="SUPFAM" id="SSF52172">
    <property type="entry name" value="CheY-like"/>
    <property type="match status" value="1"/>
</dbReference>
<dbReference type="InterPro" id="IPR036890">
    <property type="entry name" value="HATPase_C_sf"/>
</dbReference>
<dbReference type="InterPro" id="IPR005467">
    <property type="entry name" value="His_kinase_dom"/>
</dbReference>
<dbReference type="InterPro" id="IPR000700">
    <property type="entry name" value="PAS-assoc_C"/>
</dbReference>
<protein>
    <recommendedName>
        <fullName evidence="2">histidine kinase</fullName>
        <ecNumber evidence="2">2.7.13.3</ecNumber>
    </recommendedName>
</protein>
<dbReference type="Pfam" id="PF00072">
    <property type="entry name" value="Response_reg"/>
    <property type="match status" value="1"/>
</dbReference>
<dbReference type="Pfam" id="PF00512">
    <property type="entry name" value="HisKA"/>
    <property type="match status" value="1"/>
</dbReference>
<reference evidence="9 10" key="1">
    <citation type="journal article" date="2012" name="J. Bacteriol.">
        <title>Genome Sequence of n-Alkane-Degrading Hydrocarboniphaga effusa Strain AP103T (ATCC BAA-332T).</title>
        <authorList>
            <person name="Chang H.K."/>
            <person name="Zylstra G.J."/>
            <person name="Chae J.C."/>
        </authorList>
    </citation>
    <scope>NUCLEOTIDE SEQUENCE [LARGE SCALE GENOMIC DNA]</scope>
    <source>
        <strain evidence="9 10">AP103</strain>
    </source>
</reference>
<dbReference type="InterPro" id="IPR003661">
    <property type="entry name" value="HisK_dim/P_dom"/>
</dbReference>
<dbReference type="Gene3D" id="3.30.450.20">
    <property type="entry name" value="PAS domain"/>
    <property type="match status" value="2"/>
</dbReference>
<dbReference type="Pfam" id="PF13426">
    <property type="entry name" value="PAS_9"/>
    <property type="match status" value="2"/>
</dbReference>
<dbReference type="PROSITE" id="PS50112">
    <property type="entry name" value="PAS"/>
    <property type="match status" value="2"/>
</dbReference>
<dbReference type="InterPro" id="IPR035965">
    <property type="entry name" value="PAS-like_dom_sf"/>
</dbReference>
<dbReference type="SMART" id="SM00091">
    <property type="entry name" value="PAS"/>
    <property type="match status" value="1"/>
</dbReference>
<evidence type="ECO:0000259" key="5">
    <source>
        <dbReference type="PROSITE" id="PS50109"/>
    </source>
</evidence>
<dbReference type="Gene3D" id="3.30.565.10">
    <property type="entry name" value="Histidine kinase-like ATPase, C-terminal domain"/>
    <property type="match status" value="1"/>
</dbReference>
<dbReference type="InterPro" id="IPR000014">
    <property type="entry name" value="PAS"/>
</dbReference>
<feature type="modified residue" description="4-aspartylphosphate" evidence="4">
    <location>
        <position position="546"/>
    </location>
</feature>
<dbReference type="InterPro" id="IPR001610">
    <property type="entry name" value="PAC"/>
</dbReference>
<dbReference type="SUPFAM" id="SSF47384">
    <property type="entry name" value="Homodimeric domain of signal transducing histidine kinase"/>
    <property type="match status" value="1"/>
</dbReference>
<comment type="catalytic activity">
    <reaction evidence="1">
        <text>ATP + protein L-histidine = ADP + protein N-phospho-L-histidine.</text>
        <dbReference type="EC" id="2.7.13.3"/>
    </reaction>
</comment>
<dbReference type="SMART" id="SM00086">
    <property type="entry name" value="PAC"/>
    <property type="match status" value="2"/>
</dbReference>
<proteinExistence type="predicted"/>
<dbReference type="STRING" id="1172194.WQQ_43830"/>
<evidence type="ECO:0000256" key="2">
    <source>
        <dbReference type="ARBA" id="ARBA00012438"/>
    </source>
</evidence>
<keyword evidence="9" id="KW-0418">Kinase</keyword>
<dbReference type="InterPro" id="IPR004358">
    <property type="entry name" value="Sig_transdc_His_kin-like_C"/>
</dbReference>
<gene>
    <name evidence="9" type="ORF">WQQ_43830</name>
</gene>
<dbReference type="Pfam" id="PF02518">
    <property type="entry name" value="HATPase_c"/>
    <property type="match status" value="1"/>
</dbReference>
<evidence type="ECO:0000259" key="7">
    <source>
        <dbReference type="PROSITE" id="PS50112"/>
    </source>
</evidence>
<evidence type="ECO:0000313" key="9">
    <source>
        <dbReference type="EMBL" id="EIT67948.1"/>
    </source>
</evidence>
<dbReference type="AlphaFoldDB" id="I8T2S3"/>
<dbReference type="PRINTS" id="PR00344">
    <property type="entry name" value="BCTRLSENSOR"/>
</dbReference>
<evidence type="ECO:0000259" key="6">
    <source>
        <dbReference type="PROSITE" id="PS50110"/>
    </source>
</evidence>
<dbReference type="GO" id="GO:0000155">
    <property type="term" value="F:phosphorelay sensor kinase activity"/>
    <property type="evidence" value="ECO:0007669"/>
    <property type="project" value="InterPro"/>
</dbReference>
<feature type="domain" description="Histidine kinase" evidence="5">
    <location>
        <begin position="259"/>
        <end position="478"/>
    </location>
</feature>
<comment type="caution">
    <text evidence="9">The sequence shown here is derived from an EMBL/GenBank/DDBJ whole genome shotgun (WGS) entry which is preliminary data.</text>
</comment>
<dbReference type="PANTHER" id="PTHR43547">
    <property type="entry name" value="TWO-COMPONENT HISTIDINE KINASE"/>
    <property type="match status" value="1"/>
</dbReference>
<feature type="domain" description="PAC" evidence="8">
    <location>
        <begin position="69"/>
        <end position="121"/>
    </location>
</feature>
<dbReference type="InterPro" id="IPR036097">
    <property type="entry name" value="HisK_dim/P_sf"/>
</dbReference>
<dbReference type="InterPro" id="IPR003594">
    <property type="entry name" value="HATPase_dom"/>
</dbReference>
<dbReference type="Proteomes" id="UP000003704">
    <property type="component" value="Unassembled WGS sequence"/>
</dbReference>
<dbReference type="SMART" id="SM00387">
    <property type="entry name" value="HATPase_c"/>
    <property type="match status" value="1"/>
</dbReference>
<feature type="domain" description="Response regulatory" evidence="6">
    <location>
        <begin position="497"/>
        <end position="612"/>
    </location>
</feature>
<dbReference type="CDD" id="cd00130">
    <property type="entry name" value="PAS"/>
    <property type="match status" value="2"/>
</dbReference>
<dbReference type="NCBIfam" id="TIGR00229">
    <property type="entry name" value="sensory_box"/>
    <property type="match status" value="2"/>
</dbReference>
<dbReference type="Gene3D" id="3.40.50.2300">
    <property type="match status" value="1"/>
</dbReference>